<evidence type="ECO:0000256" key="1">
    <source>
        <dbReference type="ARBA" id="ARBA00004651"/>
    </source>
</evidence>
<dbReference type="GO" id="GO:0005886">
    <property type="term" value="C:plasma membrane"/>
    <property type="evidence" value="ECO:0007669"/>
    <property type="project" value="UniProtKB-SubCell"/>
</dbReference>
<evidence type="ECO:0000259" key="8">
    <source>
        <dbReference type="PROSITE" id="PS50928"/>
    </source>
</evidence>
<evidence type="ECO:0000256" key="7">
    <source>
        <dbReference type="RuleBase" id="RU363032"/>
    </source>
</evidence>
<keyword evidence="2 7" id="KW-0813">Transport</keyword>
<protein>
    <submittedName>
        <fullName evidence="9">Carbohydrate ABC transporter membrane protein 2 (CUT1 family)</fullName>
    </submittedName>
</protein>
<keyword evidence="10" id="KW-1185">Reference proteome</keyword>
<evidence type="ECO:0000256" key="5">
    <source>
        <dbReference type="ARBA" id="ARBA00022989"/>
    </source>
</evidence>
<dbReference type="EMBL" id="QGDL01000002">
    <property type="protein sequence ID" value="PWJ31523.1"/>
    <property type="molecule type" value="Genomic_DNA"/>
</dbReference>
<evidence type="ECO:0000256" key="6">
    <source>
        <dbReference type="ARBA" id="ARBA00023136"/>
    </source>
</evidence>
<feature type="transmembrane region" description="Helical" evidence="7">
    <location>
        <begin position="77"/>
        <end position="98"/>
    </location>
</feature>
<evidence type="ECO:0000256" key="2">
    <source>
        <dbReference type="ARBA" id="ARBA00022448"/>
    </source>
</evidence>
<dbReference type="GO" id="GO:0055085">
    <property type="term" value="P:transmembrane transport"/>
    <property type="evidence" value="ECO:0007669"/>
    <property type="project" value="InterPro"/>
</dbReference>
<comment type="caution">
    <text evidence="9">The sequence shown here is derived from an EMBL/GenBank/DDBJ whole genome shotgun (WGS) entry which is preliminary data.</text>
</comment>
<feature type="transmembrane region" description="Helical" evidence="7">
    <location>
        <begin position="141"/>
        <end position="164"/>
    </location>
</feature>
<evidence type="ECO:0000313" key="9">
    <source>
        <dbReference type="EMBL" id="PWJ31523.1"/>
    </source>
</evidence>
<feature type="domain" description="ABC transmembrane type-1" evidence="8">
    <location>
        <begin position="73"/>
        <end position="263"/>
    </location>
</feature>
<reference evidence="9 10" key="1">
    <citation type="submission" date="2018-05" db="EMBL/GenBank/DDBJ databases">
        <title>The Hungate 1000. A catalogue of reference genomes from the rumen microbiome.</title>
        <authorList>
            <person name="Kelly W."/>
        </authorList>
    </citation>
    <scope>NUCLEOTIDE SEQUENCE [LARGE SCALE GENOMIC DNA]</scope>
    <source>
        <strain evidence="9 10">NLAE-zl-C242</strain>
    </source>
</reference>
<keyword evidence="3" id="KW-1003">Cell membrane</keyword>
<comment type="similarity">
    <text evidence="7">Belongs to the binding-protein-dependent transport system permease family.</text>
</comment>
<dbReference type="InterPro" id="IPR050901">
    <property type="entry name" value="BP-dep_ABC_trans_perm"/>
</dbReference>
<feature type="transmembrane region" description="Helical" evidence="7">
    <location>
        <begin position="244"/>
        <end position="263"/>
    </location>
</feature>
<dbReference type="SUPFAM" id="SSF161098">
    <property type="entry name" value="MetI-like"/>
    <property type="match status" value="1"/>
</dbReference>
<keyword evidence="5 7" id="KW-1133">Transmembrane helix</keyword>
<dbReference type="OrthoDB" id="9794684at2"/>
<feature type="transmembrane region" description="Helical" evidence="7">
    <location>
        <begin position="12"/>
        <end position="35"/>
    </location>
</feature>
<organism evidence="9 10">
    <name type="scientific">Faecalicatena orotica</name>
    <dbReference type="NCBI Taxonomy" id="1544"/>
    <lineage>
        <taxon>Bacteria</taxon>
        <taxon>Bacillati</taxon>
        <taxon>Bacillota</taxon>
        <taxon>Clostridia</taxon>
        <taxon>Lachnospirales</taxon>
        <taxon>Lachnospiraceae</taxon>
        <taxon>Faecalicatena</taxon>
    </lineage>
</organism>
<sequence>MMNIKKRKKIKNYVIRYFIIIMWVIIALLPIYTAVMTSLTPFEKLGEKMLYPKYFHWQNYVELAGQTPMWEYLKASVIYALGTSIFTIVISILAAYALSRFKFKFRVAFMMLIVAIQVIPQIVIVTPLYGISNSTGLYDTYIVVILAMVASAIANPILLLKGFFDSISVNLEEAAAVDGCTKVMALVKIILPISLPAVTTAFALSFFTGWDAYLYPMILTSSAGKVSMTVGLSRMVDIVTPWNWIMAGTVLAIVPPILIYLMAQKYLIGGLTAGSDK</sequence>
<proteinExistence type="inferred from homology"/>
<dbReference type="PANTHER" id="PTHR32243">
    <property type="entry name" value="MALTOSE TRANSPORT SYSTEM PERMEASE-RELATED"/>
    <property type="match status" value="1"/>
</dbReference>
<dbReference type="Pfam" id="PF00528">
    <property type="entry name" value="BPD_transp_1"/>
    <property type="match status" value="1"/>
</dbReference>
<dbReference type="AlphaFoldDB" id="A0A2Y9BB92"/>
<dbReference type="RefSeq" id="WP_109730214.1">
    <property type="nucleotide sequence ID" value="NZ_BAAACK010000006.1"/>
</dbReference>
<evidence type="ECO:0000313" key="10">
    <source>
        <dbReference type="Proteomes" id="UP000245845"/>
    </source>
</evidence>
<feature type="transmembrane region" description="Helical" evidence="7">
    <location>
        <begin position="185"/>
        <end position="207"/>
    </location>
</feature>
<dbReference type="InterPro" id="IPR035906">
    <property type="entry name" value="MetI-like_sf"/>
</dbReference>
<dbReference type="CDD" id="cd06261">
    <property type="entry name" value="TM_PBP2"/>
    <property type="match status" value="1"/>
</dbReference>
<feature type="transmembrane region" description="Helical" evidence="7">
    <location>
        <begin position="107"/>
        <end position="129"/>
    </location>
</feature>
<gene>
    <name evidence="9" type="ORF">A8806_102381</name>
</gene>
<accession>A0A2Y9BB92</accession>
<evidence type="ECO:0000256" key="3">
    <source>
        <dbReference type="ARBA" id="ARBA00022475"/>
    </source>
</evidence>
<dbReference type="Proteomes" id="UP000245845">
    <property type="component" value="Unassembled WGS sequence"/>
</dbReference>
<dbReference type="Gene3D" id="1.10.3720.10">
    <property type="entry name" value="MetI-like"/>
    <property type="match status" value="1"/>
</dbReference>
<dbReference type="PROSITE" id="PS50928">
    <property type="entry name" value="ABC_TM1"/>
    <property type="match status" value="1"/>
</dbReference>
<name>A0A2Y9BB92_9FIRM</name>
<keyword evidence="4 7" id="KW-0812">Transmembrane</keyword>
<evidence type="ECO:0000256" key="4">
    <source>
        <dbReference type="ARBA" id="ARBA00022692"/>
    </source>
</evidence>
<comment type="subcellular location">
    <subcellularLocation>
        <location evidence="1 7">Cell membrane</location>
        <topology evidence="1 7">Multi-pass membrane protein</topology>
    </subcellularLocation>
</comment>
<dbReference type="InterPro" id="IPR000515">
    <property type="entry name" value="MetI-like"/>
</dbReference>
<keyword evidence="6 7" id="KW-0472">Membrane</keyword>
<dbReference type="PANTHER" id="PTHR32243:SF18">
    <property type="entry name" value="INNER MEMBRANE ABC TRANSPORTER PERMEASE PROTEIN YCJP"/>
    <property type="match status" value="1"/>
</dbReference>